<evidence type="ECO:0000259" key="7">
    <source>
        <dbReference type="SMART" id="SM00732"/>
    </source>
</evidence>
<dbReference type="NCBIfam" id="TIGR00250">
    <property type="entry name" value="RNAse_H_YqgF"/>
    <property type="match status" value="1"/>
</dbReference>
<comment type="function">
    <text evidence="5">Could be a nuclease involved in processing of the 5'-end of pre-16S rRNA.</text>
</comment>
<keyword evidence="1 5" id="KW-0963">Cytoplasm</keyword>
<evidence type="ECO:0000256" key="5">
    <source>
        <dbReference type="HAMAP-Rule" id="MF_00651"/>
    </source>
</evidence>
<dbReference type="Pfam" id="PF03652">
    <property type="entry name" value="RuvX"/>
    <property type="match status" value="1"/>
</dbReference>
<feature type="region of interest" description="Disordered" evidence="6">
    <location>
        <begin position="150"/>
        <end position="171"/>
    </location>
</feature>
<keyword evidence="9" id="KW-1185">Reference proteome</keyword>
<evidence type="ECO:0000256" key="1">
    <source>
        <dbReference type="ARBA" id="ARBA00022490"/>
    </source>
</evidence>
<dbReference type="PANTHER" id="PTHR33317:SF4">
    <property type="entry name" value="POLYNUCLEOTIDYL TRANSFERASE, RIBONUCLEASE H-LIKE SUPERFAMILY PROTEIN"/>
    <property type="match status" value="1"/>
</dbReference>
<evidence type="ECO:0000256" key="6">
    <source>
        <dbReference type="SAM" id="MobiDB-lite"/>
    </source>
</evidence>
<dbReference type="SUPFAM" id="SSF53098">
    <property type="entry name" value="Ribonuclease H-like"/>
    <property type="match status" value="1"/>
</dbReference>
<dbReference type="InterPro" id="IPR037027">
    <property type="entry name" value="YqgF/RNaseH-like_dom_sf"/>
</dbReference>
<reference evidence="8 9" key="1">
    <citation type="submission" date="2022-06" db="EMBL/GenBank/DDBJ databases">
        <title>Rhizosaccharibacter gen. nov. sp. nov. KSS12, endophytic bacteria isolated from sugarcane.</title>
        <authorList>
            <person name="Pitiwittayakul N."/>
        </authorList>
    </citation>
    <scope>NUCLEOTIDE SEQUENCE [LARGE SCALE GENOMIC DNA]</scope>
    <source>
        <strain evidence="8 9">KSS12</strain>
    </source>
</reference>
<proteinExistence type="inferred from homology"/>
<dbReference type="Proteomes" id="UP001524547">
    <property type="component" value="Unassembled WGS sequence"/>
</dbReference>
<comment type="subcellular location">
    <subcellularLocation>
        <location evidence="5">Cytoplasm</location>
    </subcellularLocation>
</comment>
<keyword evidence="3 5" id="KW-0540">Nuclease</keyword>
<keyword evidence="4 5" id="KW-0378">Hydrolase</keyword>
<dbReference type="SMART" id="SM00732">
    <property type="entry name" value="YqgFc"/>
    <property type="match status" value="1"/>
</dbReference>
<dbReference type="CDD" id="cd16964">
    <property type="entry name" value="YqgF"/>
    <property type="match status" value="1"/>
</dbReference>
<comment type="similarity">
    <text evidence="5">Belongs to the YqgF HJR family.</text>
</comment>
<dbReference type="InterPro" id="IPR012337">
    <property type="entry name" value="RNaseH-like_sf"/>
</dbReference>
<evidence type="ECO:0000313" key="9">
    <source>
        <dbReference type="Proteomes" id="UP001524547"/>
    </source>
</evidence>
<organism evidence="8 9">
    <name type="scientific">Rhizosaccharibacter radicis</name>
    <dbReference type="NCBI Taxonomy" id="2782605"/>
    <lineage>
        <taxon>Bacteria</taxon>
        <taxon>Pseudomonadati</taxon>
        <taxon>Pseudomonadota</taxon>
        <taxon>Alphaproteobacteria</taxon>
        <taxon>Acetobacterales</taxon>
        <taxon>Acetobacteraceae</taxon>
        <taxon>Rhizosaccharibacter</taxon>
    </lineage>
</organism>
<dbReference type="InterPro" id="IPR005227">
    <property type="entry name" value="YqgF"/>
</dbReference>
<evidence type="ECO:0000256" key="3">
    <source>
        <dbReference type="ARBA" id="ARBA00022722"/>
    </source>
</evidence>
<dbReference type="PANTHER" id="PTHR33317">
    <property type="entry name" value="POLYNUCLEOTIDYL TRANSFERASE, RIBONUCLEASE H-LIKE SUPERFAMILY PROTEIN"/>
    <property type="match status" value="1"/>
</dbReference>
<sequence>MALFNMPDLRAAIPRHHRLLGLDPGTKQIGLALSDVGLMIATPYKVLPRGKLSRDAVEIKRIADTETVGGLVVGLPLSLDGSLGPAAQAVRDWAIELSARTELPLALMDERLSSSAVNRMLISDLDMTRKRRNEVVDKIAAAYILQAALDQPASNTQPREREETDGGRNRD</sequence>
<feature type="compositionally biased region" description="Basic and acidic residues" evidence="6">
    <location>
        <begin position="158"/>
        <end position="171"/>
    </location>
</feature>
<dbReference type="Gene3D" id="3.30.420.140">
    <property type="entry name" value="YqgF/RNase H-like domain"/>
    <property type="match status" value="1"/>
</dbReference>
<name>A0ABT1W1K5_9PROT</name>
<comment type="caution">
    <text evidence="8">The sequence shown here is derived from an EMBL/GenBank/DDBJ whole genome shotgun (WGS) entry which is preliminary data.</text>
</comment>
<protein>
    <recommendedName>
        <fullName evidence="5">Putative pre-16S rRNA nuclease</fullName>
        <ecNumber evidence="5">3.1.-.-</ecNumber>
    </recommendedName>
</protein>
<dbReference type="HAMAP" id="MF_00651">
    <property type="entry name" value="Nuclease_YqgF"/>
    <property type="match status" value="1"/>
</dbReference>
<dbReference type="RefSeq" id="WP_422921238.1">
    <property type="nucleotide sequence ID" value="NZ_JAMZEJ010000012.1"/>
</dbReference>
<accession>A0ABT1W1K5</accession>
<dbReference type="InterPro" id="IPR006641">
    <property type="entry name" value="YqgF/RNaseH-like_dom"/>
</dbReference>
<evidence type="ECO:0000256" key="4">
    <source>
        <dbReference type="ARBA" id="ARBA00022801"/>
    </source>
</evidence>
<dbReference type="EC" id="3.1.-.-" evidence="5"/>
<gene>
    <name evidence="8" type="primary">ruvX</name>
    <name evidence="8" type="ORF">NFI88_16725</name>
</gene>
<feature type="domain" description="YqgF/RNase H-like" evidence="7">
    <location>
        <begin position="17"/>
        <end position="117"/>
    </location>
</feature>
<evidence type="ECO:0000313" key="8">
    <source>
        <dbReference type="EMBL" id="MCQ8242478.1"/>
    </source>
</evidence>
<dbReference type="EMBL" id="JAMZEJ010000012">
    <property type="protein sequence ID" value="MCQ8242478.1"/>
    <property type="molecule type" value="Genomic_DNA"/>
</dbReference>
<keyword evidence="2 5" id="KW-0690">Ribosome biogenesis</keyword>
<evidence type="ECO:0000256" key="2">
    <source>
        <dbReference type="ARBA" id="ARBA00022517"/>
    </source>
</evidence>